<protein>
    <submittedName>
        <fullName evidence="2">Uncharacterized protein</fullName>
    </submittedName>
</protein>
<feature type="compositionally biased region" description="Basic residues" evidence="1">
    <location>
        <begin position="243"/>
        <end position="255"/>
    </location>
</feature>
<gene>
    <name evidence="2" type="ORF">LMH87_007781</name>
</gene>
<accession>A0A9W8QLX0</accession>
<feature type="compositionally biased region" description="Basic and acidic residues" evidence="1">
    <location>
        <begin position="220"/>
        <end position="230"/>
    </location>
</feature>
<proteinExistence type="predicted"/>
<feature type="region of interest" description="Disordered" evidence="1">
    <location>
        <begin position="187"/>
        <end position="309"/>
    </location>
</feature>
<feature type="compositionally biased region" description="Polar residues" evidence="1">
    <location>
        <begin position="201"/>
        <end position="211"/>
    </location>
</feature>
<organism evidence="2 3">
    <name type="scientific">Akanthomyces muscarius</name>
    <name type="common">Entomopathogenic fungus</name>
    <name type="synonym">Lecanicillium muscarium</name>
    <dbReference type="NCBI Taxonomy" id="2231603"/>
    <lineage>
        <taxon>Eukaryota</taxon>
        <taxon>Fungi</taxon>
        <taxon>Dikarya</taxon>
        <taxon>Ascomycota</taxon>
        <taxon>Pezizomycotina</taxon>
        <taxon>Sordariomycetes</taxon>
        <taxon>Hypocreomycetidae</taxon>
        <taxon>Hypocreales</taxon>
        <taxon>Cordycipitaceae</taxon>
        <taxon>Akanthomyces</taxon>
    </lineage>
</organism>
<evidence type="ECO:0000313" key="3">
    <source>
        <dbReference type="Proteomes" id="UP001144673"/>
    </source>
</evidence>
<dbReference type="EMBL" id="JAJHUN010000003">
    <property type="protein sequence ID" value="KAJ4159842.1"/>
    <property type="molecule type" value="Genomic_DNA"/>
</dbReference>
<dbReference type="RefSeq" id="XP_056057647.1">
    <property type="nucleotide sequence ID" value="XM_056199430.1"/>
</dbReference>
<name>A0A9W8QLX0_AKAMU</name>
<dbReference type="Proteomes" id="UP001144673">
    <property type="component" value="Unassembled WGS sequence"/>
</dbReference>
<feature type="compositionally biased region" description="Polar residues" evidence="1">
    <location>
        <begin position="259"/>
        <end position="268"/>
    </location>
</feature>
<dbReference type="AlphaFoldDB" id="A0A9W8QLX0"/>
<reference evidence="2" key="1">
    <citation type="journal article" date="2023" name="Access Microbiol">
        <title>De-novo genome assembly for Akanthomyces muscarius, a biocontrol agent of insect agricultural pests.</title>
        <authorList>
            <person name="Erdos Z."/>
            <person name="Studholme D.J."/>
            <person name="Raymond B."/>
            <person name="Sharma M."/>
        </authorList>
    </citation>
    <scope>NUCLEOTIDE SEQUENCE</scope>
    <source>
        <strain evidence="2">Ve6</strain>
    </source>
</reference>
<evidence type="ECO:0000256" key="1">
    <source>
        <dbReference type="SAM" id="MobiDB-lite"/>
    </source>
</evidence>
<feature type="region of interest" description="Disordered" evidence="1">
    <location>
        <begin position="128"/>
        <end position="154"/>
    </location>
</feature>
<evidence type="ECO:0000313" key="2">
    <source>
        <dbReference type="EMBL" id="KAJ4159842.1"/>
    </source>
</evidence>
<sequence length="438" mass="48028">MDQGMIDWTMFLADDPWFLPDPPPAGMELVDALPTNVETGPSLEDLLQCPWHPNPSENCCWRRAANDPFMGVEESVAGLGHFGVGFPDGHYPETVPGSFTSTRLELGLPISTVDASFLDRAWNHGNDDGCFPDTTEAKASQEDEGQSERSLVIEEPVELSQETFEMLNVTMEDSEEHAVYSEAILDPGTAKPEPAAAAGCPTSTSTDQCTVYQDIPAQETAKRPADKNDKDESDDGAGPPAKVARRPRKYQRKRKFQDLDNSSETTKTGQDDSDSDYAPDPHKKKRARITAPTVYKTPPATAKKPRRLKGKQVWYATNTSPAAKYRINTKKPARDGEMGVAAVANYAPNANTARFAATAKRARYAFEATTVRPQPGIWYEDAEDAQYTYSTLQEEFQSVKEQATGSGRNVQQVVFADRAGDATFAENATSAEMIIKIG</sequence>
<keyword evidence="3" id="KW-1185">Reference proteome</keyword>
<dbReference type="GeneID" id="80894940"/>
<comment type="caution">
    <text evidence="2">The sequence shown here is derived from an EMBL/GenBank/DDBJ whole genome shotgun (WGS) entry which is preliminary data.</text>
</comment>
<dbReference type="KEGG" id="amus:LMH87_007781"/>